<evidence type="ECO:0000256" key="1">
    <source>
        <dbReference type="SAM" id="MobiDB-lite"/>
    </source>
</evidence>
<dbReference type="OrthoDB" id="3789787at2759"/>
<proteinExistence type="predicted"/>
<protein>
    <submittedName>
        <fullName evidence="2">Uncharacterized protein</fullName>
    </submittedName>
</protein>
<dbReference type="AlphaFoldDB" id="A0A6A7A6C2"/>
<dbReference type="EMBL" id="MU006223">
    <property type="protein sequence ID" value="KAF2828145.1"/>
    <property type="molecule type" value="Genomic_DNA"/>
</dbReference>
<organism evidence="2 3">
    <name type="scientific">Ophiobolus disseminans</name>
    <dbReference type="NCBI Taxonomy" id="1469910"/>
    <lineage>
        <taxon>Eukaryota</taxon>
        <taxon>Fungi</taxon>
        <taxon>Dikarya</taxon>
        <taxon>Ascomycota</taxon>
        <taxon>Pezizomycotina</taxon>
        <taxon>Dothideomycetes</taxon>
        <taxon>Pleosporomycetidae</taxon>
        <taxon>Pleosporales</taxon>
        <taxon>Pleosporineae</taxon>
        <taxon>Phaeosphaeriaceae</taxon>
        <taxon>Ophiobolus</taxon>
    </lineage>
</organism>
<sequence>MSASSTSQQDQYPATAGAVQGTTNMIMWLRQNHPYLLGKMARQGNHLDKVTLPTNVNVQASGFPANLVVPPVPMTCNDGDPTKKTKQWDLQMTQQIIDARDQKARLNRQTISLTLQTSAANTNLDPSTNRLALRPYEPAIALPSPFQSTSPTSSHDLPSPSTKTPSTPASKQRRSKRHHRTATPEQRQIPSIVTESNILPAIVAAVVSRYIFSASIDEHALLLRDADAAKNNEALRRQRDVFTAIKNAPGHKTWRTHCAQGFTSSLLQDLAGLLTTSLSQAAVAERNHVLQELFAKGYRIGFRLRMAAERWDFGWPCAGEGFDAGQMLLVAPDEHTVRFAVSPVVGKRDWYKGEDRSEIVHSALVHVTRKGW</sequence>
<name>A0A6A7A6C2_9PLEO</name>
<feature type="compositionally biased region" description="Basic residues" evidence="1">
    <location>
        <begin position="171"/>
        <end position="181"/>
    </location>
</feature>
<accession>A0A6A7A6C2</accession>
<feature type="compositionally biased region" description="Low complexity" evidence="1">
    <location>
        <begin position="143"/>
        <end position="170"/>
    </location>
</feature>
<feature type="region of interest" description="Disordered" evidence="1">
    <location>
        <begin position="141"/>
        <end position="188"/>
    </location>
</feature>
<evidence type="ECO:0000313" key="3">
    <source>
        <dbReference type="Proteomes" id="UP000799424"/>
    </source>
</evidence>
<gene>
    <name evidence="2" type="ORF">CC86DRAFT_393292</name>
</gene>
<keyword evidence="3" id="KW-1185">Reference proteome</keyword>
<reference evidence="2" key="1">
    <citation type="journal article" date="2020" name="Stud. Mycol.">
        <title>101 Dothideomycetes genomes: a test case for predicting lifestyles and emergence of pathogens.</title>
        <authorList>
            <person name="Haridas S."/>
            <person name="Albert R."/>
            <person name="Binder M."/>
            <person name="Bloem J."/>
            <person name="Labutti K."/>
            <person name="Salamov A."/>
            <person name="Andreopoulos B."/>
            <person name="Baker S."/>
            <person name="Barry K."/>
            <person name="Bills G."/>
            <person name="Bluhm B."/>
            <person name="Cannon C."/>
            <person name="Castanera R."/>
            <person name="Culley D."/>
            <person name="Daum C."/>
            <person name="Ezra D."/>
            <person name="Gonzalez J."/>
            <person name="Henrissat B."/>
            <person name="Kuo A."/>
            <person name="Liang C."/>
            <person name="Lipzen A."/>
            <person name="Lutzoni F."/>
            <person name="Magnuson J."/>
            <person name="Mondo S."/>
            <person name="Nolan M."/>
            <person name="Ohm R."/>
            <person name="Pangilinan J."/>
            <person name="Park H.-J."/>
            <person name="Ramirez L."/>
            <person name="Alfaro M."/>
            <person name="Sun H."/>
            <person name="Tritt A."/>
            <person name="Yoshinaga Y."/>
            <person name="Zwiers L.-H."/>
            <person name="Turgeon B."/>
            <person name="Goodwin S."/>
            <person name="Spatafora J."/>
            <person name="Crous P."/>
            <person name="Grigoriev I."/>
        </authorList>
    </citation>
    <scope>NUCLEOTIDE SEQUENCE</scope>
    <source>
        <strain evidence="2">CBS 113818</strain>
    </source>
</reference>
<evidence type="ECO:0000313" key="2">
    <source>
        <dbReference type="EMBL" id="KAF2828145.1"/>
    </source>
</evidence>
<dbReference type="Proteomes" id="UP000799424">
    <property type="component" value="Unassembled WGS sequence"/>
</dbReference>